<accession>A0A7C4ZG76</accession>
<dbReference type="Pfam" id="PF12900">
    <property type="entry name" value="Pyridox_ox_2"/>
    <property type="match status" value="1"/>
</dbReference>
<sequence>MPKDYASLPPNRIRRVDRAVNDEGWIKKFLHRAAYASIATCFGRQPFIVPRTFVFDEASHAIYVHGAKVGRFAANIQANPKVSLSVSWMGRMLPAETALEFSTEYAGVIVFGQAHLIKDQAEASRALQLLLDKYFPHLHSGKHYSPISPAELKRTAVFRIDIEQWSGKMKRKTKDFPGAFFYHDGIDSLPEAT</sequence>
<dbReference type="SUPFAM" id="SSF50475">
    <property type="entry name" value="FMN-binding split barrel"/>
    <property type="match status" value="1"/>
</dbReference>
<protein>
    <submittedName>
        <fullName evidence="1">Pyridoxamine 5'-phosphate oxidase family protein</fullName>
    </submittedName>
</protein>
<dbReference type="PANTHER" id="PTHR34071:SF2">
    <property type="entry name" value="FLAVIN-NUCLEOTIDE-BINDING PROTEIN"/>
    <property type="match status" value="1"/>
</dbReference>
<comment type="caution">
    <text evidence="1">The sequence shown here is derived from an EMBL/GenBank/DDBJ whole genome shotgun (WGS) entry which is preliminary data.</text>
</comment>
<dbReference type="InterPro" id="IPR024747">
    <property type="entry name" value="Pyridox_Oxase-rel"/>
</dbReference>
<evidence type="ECO:0000313" key="1">
    <source>
        <dbReference type="EMBL" id="HGY08759.1"/>
    </source>
</evidence>
<gene>
    <name evidence="1" type="ORF">ENK37_01710</name>
</gene>
<dbReference type="PANTHER" id="PTHR34071">
    <property type="entry name" value="5-NITROIMIDAZOLE ANTIBIOTICS RESISTANCE PROTEIN, NIMA-FAMILY-RELATED PROTEIN-RELATED"/>
    <property type="match status" value="1"/>
</dbReference>
<dbReference type="Gene3D" id="2.30.110.10">
    <property type="entry name" value="Electron Transport, Fmn-binding Protein, Chain A"/>
    <property type="match status" value="1"/>
</dbReference>
<dbReference type="InterPro" id="IPR012349">
    <property type="entry name" value="Split_barrel_FMN-bd"/>
</dbReference>
<dbReference type="AlphaFoldDB" id="A0A7C4ZG76"/>
<reference evidence="1" key="1">
    <citation type="journal article" date="2020" name="mSystems">
        <title>Genome- and Community-Level Interaction Insights into Carbon Utilization and Element Cycling Functions of Hydrothermarchaeota in Hydrothermal Sediment.</title>
        <authorList>
            <person name="Zhou Z."/>
            <person name="Liu Y."/>
            <person name="Xu W."/>
            <person name="Pan J."/>
            <person name="Luo Z.H."/>
            <person name="Li M."/>
        </authorList>
    </citation>
    <scope>NUCLEOTIDE SEQUENCE [LARGE SCALE GENOMIC DNA]</scope>
    <source>
        <strain evidence="1">HyVt-570</strain>
    </source>
</reference>
<dbReference type="EMBL" id="DRPZ01000048">
    <property type="protein sequence ID" value="HGY08759.1"/>
    <property type="molecule type" value="Genomic_DNA"/>
</dbReference>
<organism evidence="1">
    <name type="scientific">Oceanithermus profundus</name>
    <dbReference type="NCBI Taxonomy" id="187137"/>
    <lineage>
        <taxon>Bacteria</taxon>
        <taxon>Thermotogati</taxon>
        <taxon>Deinococcota</taxon>
        <taxon>Deinococci</taxon>
        <taxon>Thermales</taxon>
        <taxon>Thermaceae</taxon>
        <taxon>Oceanithermus</taxon>
    </lineage>
</organism>
<dbReference type="Proteomes" id="UP000885759">
    <property type="component" value="Unassembled WGS sequence"/>
</dbReference>
<name>A0A7C4ZG76_9DEIN</name>
<proteinExistence type="predicted"/>